<organism evidence="1 2">
    <name type="scientific">Paraburkholderia phenoliruptrix</name>
    <dbReference type="NCBI Taxonomy" id="252970"/>
    <lineage>
        <taxon>Bacteria</taxon>
        <taxon>Pseudomonadati</taxon>
        <taxon>Pseudomonadota</taxon>
        <taxon>Betaproteobacteria</taxon>
        <taxon>Burkholderiales</taxon>
        <taxon>Burkholderiaceae</taxon>
        <taxon>Paraburkholderia</taxon>
    </lineage>
</organism>
<dbReference type="Proteomes" id="UP001558535">
    <property type="component" value="Unassembled WGS sequence"/>
</dbReference>
<dbReference type="RefSeq" id="WP_368608565.1">
    <property type="nucleotide sequence ID" value="NZ_JBFPKB010000028.1"/>
</dbReference>
<proteinExistence type="predicted"/>
<dbReference type="EMBL" id="JBFPKE010000025">
    <property type="protein sequence ID" value="MEX3754141.1"/>
    <property type="molecule type" value="Genomic_DNA"/>
</dbReference>
<evidence type="ECO:0000313" key="2">
    <source>
        <dbReference type="Proteomes" id="UP001558535"/>
    </source>
</evidence>
<keyword evidence="2" id="KW-1185">Reference proteome</keyword>
<sequence>MSQRNIKSEIQDAATVAKRTVKYVKEQLDTVASGKSLKARIRITPESRFPMWATTLARILCANPALASATNQTLATLIENENGETGFNASIMSKKLSVAQRHYAGEVLQNYGYATDTLKTGTDIKTIIKNNIRIETPKNDGIVFHADGLNIRGRFYQYKQRENTPTGNPWRDFSVRMYGQDINLQAILFLQGIGIGEFINRDAVACAKATLEEMARRQKLNREPKQSRKLSNIIRTDNLNRNGARAVADYDVKRMQKGHTQWTSTGLVVTSRDWNSQPSSGCTAH</sequence>
<gene>
    <name evidence="1" type="ORF">AB3X84_29655</name>
</gene>
<protein>
    <submittedName>
        <fullName evidence="1">Uncharacterized protein</fullName>
    </submittedName>
</protein>
<accession>A0ABV3WLM4</accession>
<name>A0ABV3WLM4_9BURK</name>
<reference evidence="1 2" key="1">
    <citation type="submission" date="2024-07" db="EMBL/GenBank/DDBJ databases">
        <title>A survey of Mimosa microsymbionts across Brazilian biomes reveals a high diversity of Paraburkholderia nodulating endemic species, but also that Cupriavidus is common as a symbiont of widespread species.</title>
        <authorList>
            <person name="Rouws L."/>
            <person name="Barauna A."/>
            <person name="Beukes C."/>
            <person name="Rouws J.R.C."/>
            <person name="De Faria S.M."/>
            <person name="Gross E."/>
            <person name="Bueno Dos Reis Junior F."/>
            <person name="Simon M.F."/>
            <person name="Maluk M."/>
            <person name="Odee D.W."/>
            <person name="Kenicer G."/>
            <person name="Young J.P.W."/>
            <person name="Reis V.M."/>
            <person name="Zilli J."/>
            <person name="James E.K."/>
        </authorList>
    </citation>
    <scope>NUCLEOTIDE SEQUENCE [LARGE SCALE GENOMIC DNA]</scope>
    <source>
        <strain evidence="1 2">BR14375</strain>
    </source>
</reference>
<evidence type="ECO:0000313" key="1">
    <source>
        <dbReference type="EMBL" id="MEX3754141.1"/>
    </source>
</evidence>
<comment type="caution">
    <text evidence="1">The sequence shown here is derived from an EMBL/GenBank/DDBJ whole genome shotgun (WGS) entry which is preliminary data.</text>
</comment>